<comment type="caution">
    <text evidence="6">The sequence shown here is derived from an EMBL/GenBank/DDBJ whole genome shotgun (WGS) entry which is preliminary data.</text>
</comment>
<dbReference type="EMBL" id="MHMQ01000003">
    <property type="protein sequence ID" value="OGZ31354.1"/>
    <property type="molecule type" value="Genomic_DNA"/>
</dbReference>
<dbReference type="InterPro" id="IPR006225">
    <property type="entry name" value="PsdUridine_synth_RluC/D"/>
</dbReference>
<dbReference type="Pfam" id="PF00849">
    <property type="entry name" value="PseudoU_synth_2"/>
    <property type="match status" value="1"/>
</dbReference>
<evidence type="ECO:0000256" key="3">
    <source>
        <dbReference type="PIRSR" id="PIRSR606225-1"/>
    </source>
</evidence>
<feature type="domain" description="Pseudouridine synthase RsuA/RluA-like" evidence="5">
    <location>
        <begin position="11"/>
        <end position="174"/>
    </location>
</feature>
<proteinExistence type="inferred from homology"/>
<dbReference type="NCBIfam" id="TIGR00005">
    <property type="entry name" value="rluA_subfam"/>
    <property type="match status" value="1"/>
</dbReference>
<dbReference type="SUPFAM" id="SSF55120">
    <property type="entry name" value="Pseudouridine synthase"/>
    <property type="match status" value="1"/>
</dbReference>
<dbReference type="Proteomes" id="UP000177486">
    <property type="component" value="Unassembled WGS sequence"/>
</dbReference>
<dbReference type="PANTHER" id="PTHR21600">
    <property type="entry name" value="MITOCHONDRIAL RNA PSEUDOURIDINE SYNTHASE"/>
    <property type="match status" value="1"/>
</dbReference>
<dbReference type="GO" id="GO:0000455">
    <property type="term" value="P:enzyme-directed rRNA pseudouridine synthesis"/>
    <property type="evidence" value="ECO:0007669"/>
    <property type="project" value="TreeGrafter"/>
</dbReference>
<comment type="function">
    <text evidence="4">Responsible for synthesis of pseudouridine from uracil.</text>
</comment>
<evidence type="ECO:0000313" key="7">
    <source>
        <dbReference type="Proteomes" id="UP000177486"/>
    </source>
</evidence>
<dbReference type="Gene3D" id="3.30.2350.10">
    <property type="entry name" value="Pseudouridine synthase"/>
    <property type="match status" value="1"/>
</dbReference>
<comment type="similarity">
    <text evidence="1 4">Belongs to the pseudouridine synthase RluA family.</text>
</comment>
<evidence type="ECO:0000256" key="4">
    <source>
        <dbReference type="RuleBase" id="RU362028"/>
    </source>
</evidence>
<dbReference type="InterPro" id="IPR006224">
    <property type="entry name" value="PsdUridine_synth_RluA-like_CS"/>
</dbReference>
<reference evidence="6 7" key="1">
    <citation type="journal article" date="2016" name="Nat. Commun.">
        <title>Thousands of microbial genomes shed light on interconnected biogeochemical processes in an aquifer system.</title>
        <authorList>
            <person name="Anantharaman K."/>
            <person name="Brown C.T."/>
            <person name="Hug L.A."/>
            <person name="Sharon I."/>
            <person name="Castelle C.J."/>
            <person name="Probst A.J."/>
            <person name="Thomas B.C."/>
            <person name="Singh A."/>
            <person name="Wilkins M.J."/>
            <person name="Karaoz U."/>
            <person name="Brodie E.L."/>
            <person name="Williams K.H."/>
            <person name="Hubbard S.S."/>
            <person name="Banfield J.F."/>
        </authorList>
    </citation>
    <scope>NUCLEOTIDE SEQUENCE [LARGE SCALE GENOMIC DNA]</scope>
</reference>
<evidence type="ECO:0000256" key="1">
    <source>
        <dbReference type="ARBA" id="ARBA00010876"/>
    </source>
</evidence>
<dbReference type="InterPro" id="IPR050188">
    <property type="entry name" value="RluA_PseudoU_synthase"/>
</dbReference>
<dbReference type="GO" id="GO:0140098">
    <property type="term" value="F:catalytic activity, acting on RNA"/>
    <property type="evidence" value="ECO:0007669"/>
    <property type="project" value="UniProtKB-ARBA"/>
</dbReference>
<dbReference type="EC" id="5.4.99.-" evidence="4"/>
<dbReference type="InterPro" id="IPR020103">
    <property type="entry name" value="PsdUridine_synth_cat_dom_sf"/>
</dbReference>
<sequence length="234" mass="25824">MELNVIYEDKNFLVLNKPAGVVVHPDKNHDENTLVQGVVKKFPEIRGVGDDPTRPGIVHRLDKDTSGLMIVARNQKSFEYLKSLFSGKGGKDGIKKTYLVLVSGSVKDGEGVIDLPIGRSRKDSRRRIAGRGASGKLRGAITEYKIVKRFEKFTLLEACLITGRTHQIRAHFAAISRPVACDKIYGGKNPACPAGLARQFLHAWKLEFVSPSGAKMSFEADLPDELEKVLGELR</sequence>
<name>A0A1G2EZT7_9BACT</name>
<dbReference type="GO" id="GO:0003723">
    <property type="term" value="F:RNA binding"/>
    <property type="evidence" value="ECO:0007669"/>
    <property type="project" value="InterPro"/>
</dbReference>
<dbReference type="CDD" id="cd02869">
    <property type="entry name" value="PseudoU_synth_RluA_like"/>
    <property type="match status" value="1"/>
</dbReference>
<evidence type="ECO:0000259" key="5">
    <source>
        <dbReference type="Pfam" id="PF00849"/>
    </source>
</evidence>
<protein>
    <recommendedName>
        <fullName evidence="4">Pseudouridine synthase</fullName>
        <ecNumber evidence="4">5.4.99.-</ecNumber>
    </recommendedName>
</protein>
<dbReference type="PROSITE" id="PS01129">
    <property type="entry name" value="PSI_RLU"/>
    <property type="match status" value="1"/>
</dbReference>
<organism evidence="6 7">
    <name type="scientific">Candidatus Niyogibacteria bacterium RIFCSPLOWO2_01_FULL_45_48</name>
    <dbReference type="NCBI Taxonomy" id="1801724"/>
    <lineage>
        <taxon>Bacteria</taxon>
        <taxon>Candidatus Niyogiibacteriota</taxon>
    </lineage>
</organism>
<dbReference type="InterPro" id="IPR006145">
    <property type="entry name" value="PsdUridine_synth_RsuA/RluA"/>
</dbReference>
<keyword evidence="2 4" id="KW-0413">Isomerase</keyword>
<dbReference type="PANTHER" id="PTHR21600:SF44">
    <property type="entry name" value="RIBOSOMAL LARGE SUBUNIT PSEUDOURIDINE SYNTHASE D"/>
    <property type="match status" value="1"/>
</dbReference>
<evidence type="ECO:0000313" key="6">
    <source>
        <dbReference type="EMBL" id="OGZ31354.1"/>
    </source>
</evidence>
<dbReference type="AlphaFoldDB" id="A0A1G2EZT7"/>
<feature type="active site" evidence="3">
    <location>
        <position position="62"/>
    </location>
</feature>
<dbReference type="GO" id="GO:0009982">
    <property type="term" value="F:pseudouridine synthase activity"/>
    <property type="evidence" value="ECO:0007669"/>
    <property type="project" value="InterPro"/>
</dbReference>
<gene>
    <name evidence="6" type="ORF">A2931_03230</name>
</gene>
<comment type="catalytic activity">
    <reaction evidence="4">
        <text>a uridine in RNA = a pseudouridine in RNA</text>
        <dbReference type="Rhea" id="RHEA:48348"/>
        <dbReference type="Rhea" id="RHEA-COMP:12068"/>
        <dbReference type="Rhea" id="RHEA-COMP:12069"/>
        <dbReference type="ChEBI" id="CHEBI:65314"/>
        <dbReference type="ChEBI" id="CHEBI:65315"/>
    </reaction>
</comment>
<evidence type="ECO:0000256" key="2">
    <source>
        <dbReference type="ARBA" id="ARBA00023235"/>
    </source>
</evidence>
<accession>A0A1G2EZT7</accession>